<evidence type="ECO:0000313" key="6">
    <source>
        <dbReference type="EMBL" id="OQD58318.1"/>
    </source>
</evidence>
<evidence type="ECO:0000256" key="5">
    <source>
        <dbReference type="SAM" id="MobiDB-lite"/>
    </source>
</evidence>
<feature type="compositionally biased region" description="Basic and acidic residues" evidence="5">
    <location>
        <begin position="98"/>
        <end position="131"/>
    </location>
</feature>
<dbReference type="InterPro" id="IPR007115">
    <property type="entry name" value="6-PTP_synth/QueD"/>
</dbReference>
<protein>
    <submittedName>
        <fullName evidence="6">6-pyruvoyl-tetrahydropterin synthase</fullName>
    </submittedName>
</protein>
<dbReference type="PANTHER" id="PTHR12589:SF7">
    <property type="entry name" value="6-PYRUVOYL TETRAHYDROBIOPTERIN SYNTHASE"/>
    <property type="match status" value="1"/>
</dbReference>
<gene>
    <name evidence="6" type="primary">queD</name>
    <name evidence="6" type="ORF">MBBAR_21c00370</name>
</gene>
<evidence type="ECO:0000256" key="4">
    <source>
        <dbReference type="ARBA" id="ARBA00023239"/>
    </source>
</evidence>
<comment type="cofactor">
    <cofactor evidence="1">
        <name>Zn(2+)</name>
        <dbReference type="ChEBI" id="CHEBI:29105"/>
    </cofactor>
</comment>
<dbReference type="AlphaFoldDB" id="A0A1V6N0U5"/>
<comment type="caution">
    <text evidence="6">The sequence shown here is derived from an EMBL/GenBank/DDBJ whole genome shotgun (WGS) entry which is preliminary data.</text>
</comment>
<keyword evidence="2" id="KW-0479">Metal-binding</keyword>
<accession>A0A1V6N0U5</accession>
<proteinExistence type="predicted"/>
<evidence type="ECO:0000313" key="7">
    <source>
        <dbReference type="Proteomes" id="UP000191661"/>
    </source>
</evidence>
<dbReference type="Gene3D" id="3.30.479.10">
    <property type="entry name" value="6-pyruvoyl tetrahydropterin synthase/QueD"/>
    <property type="match status" value="2"/>
</dbReference>
<dbReference type="PANTHER" id="PTHR12589">
    <property type="entry name" value="PYRUVOYL TETRAHYDROBIOPTERIN SYNTHASE"/>
    <property type="match status" value="1"/>
</dbReference>
<name>A0A1V6N0U5_METAZ</name>
<dbReference type="OrthoDB" id="6529at2157"/>
<organism evidence="6 7">
    <name type="scientific">Methanobrevibacter arboriphilus JCM 13429 = DSM 1125</name>
    <dbReference type="NCBI Taxonomy" id="1300164"/>
    <lineage>
        <taxon>Archaea</taxon>
        <taxon>Methanobacteriati</taxon>
        <taxon>Methanobacteriota</taxon>
        <taxon>Methanomada group</taxon>
        <taxon>Methanobacteria</taxon>
        <taxon>Methanobacteriales</taxon>
        <taxon>Methanobacteriaceae</taxon>
        <taxon>Methanobrevibacter</taxon>
    </lineage>
</organism>
<keyword evidence="3" id="KW-0862">Zinc</keyword>
<dbReference type="InterPro" id="IPR038418">
    <property type="entry name" value="6-PTP_synth/QueD_sf"/>
</dbReference>
<evidence type="ECO:0000256" key="3">
    <source>
        <dbReference type="ARBA" id="ARBA00022833"/>
    </source>
</evidence>
<dbReference type="Proteomes" id="UP000191661">
    <property type="component" value="Unassembled WGS sequence"/>
</dbReference>
<dbReference type="SUPFAM" id="SSF55620">
    <property type="entry name" value="Tetrahydrobiopterin biosynthesis enzymes-like"/>
    <property type="match status" value="1"/>
</dbReference>
<dbReference type="EMBL" id="JXMW01000021">
    <property type="protein sequence ID" value="OQD58318.1"/>
    <property type="molecule type" value="Genomic_DNA"/>
</dbReference>
<feature type="region of interest" description="Disordered" evidence="5">
    <location>
        <begin position="94"/>
        <end position="139"/>
    </location>
</feature>
<keyword evidence="7" id="KW-1185">Reference proteome</keyword>
<dbReference type="GO" id="GO:0016829">
    <property type="term" value="F:lyase activity"/>
    <property type="evidence" value="ECO:0007669"/>
    <property type="project" value="UniProtKB-KW"/>
</dbReference>
<sequence>MKIMINGINAGLRFSSAHIIPAHASCGFIHGHSYFVDVEIEGNRSGDYDFVVDFKDVKNSVRSICKKLDHRVLIPINNKNMKFKGINHFEELDSDEKEESKDYQDEDLDKSTDSEDYKDSDKSADSDKSMDSNKSSNSDELSVLDFCNKDYVEFIIKNKEYKFPMEDCVLLPLKHSSAEELSQYFANIIFEDLKEKGHEIDSVSVCVNEGIGQGAFCKKE</sequence>
<dbReference type="Pfam" id="PF01242">
    <property type="entry name" value="PTPS"/>
    <property type="match status" value="1"/>
</dbReference>
<dbReference type="GO" id="GO:0046872">
    <property type="term" value="F:metal ion binding"/>
    <property type="evidence" value="ECO:0007669"/>
    <property type="project" value="UniProtKB-KW"/>
</dbReference>
<dbReference type="RefSeq" id="WP_080460879.1">
    <property type="nucleotide sequence ID" value="NZ_BBET01000047.1"/>
</dbReference>
<reference evidence="6 7" key="1">
    <citation type="submission" date="2014-12" db="EMBL/GenBank/DDBJ databases">
        <title>Genome sequence of Methanobrevibacter arboriphilicus DH1, DSM1125.</title>
        <authorList>
            <person name="Poehlein A."/>
            <person name="Thauer R.K."/>
            <person name="Seedorf H."/>
            <person name="Daniel R."/>
        </authorList>
    </citation>
    <scope>NUCLEOTIDE SEQUENCE [LARGE SCALE GENOMIC DNA]</scope>
    <source>
        <strain evidence="6 7">DH1</strain>
    </source>
</reference>
<evidence type="ECO:0000256" key="1">
    <source>
        <dbReference type="ARBA" id="ARBA00001947"/>
    </source>
</evidence>
<keyword evidence="4" id="KW-0456">Lyase</keyword>
<evidence type="ECO:0000256" key="2">
    <source>
        <dbReference type="ARBA" id="ARBA00022723"/>
    </source>
</evidence>